<evidence type="ECO:0000313" key="2">
    <source>
        <dbReference type="EMBL" id="KAF5747430.1"/>
    </source>
</evidence>
<dbReference type="GO" id="GO:0003723">
    <property type="term" value="F:RNA binding"/>
    <property type="evidence" value="ECO:0007669"/>
    <property type="project" value="InterPro"/>
</dbReference>
<accession>A0A7J7DM34</accession>
<dbReference type="InterPro" id="IPR002885">
    <property type="entry name" value="PPR_rpt"/>
</dbReference>
<comment type="caution">
    <text evidence="2">The sequence shown here is derived from an EMBL/GenBank/DDBJ whole genome shotgun (WGS) entry which is preliminary data.</text>
</comment>
<gene>
    <name evidence="2" type="ORF">HS088_TW05G00151</name>
</gene>
<dbReference type="Proteomes" id="UP000593562">
    <property type="component" value="Unassembled WGS sequence"/>
</dbReference>
<keyword evidence="1" id="KW-0677">Repeat</keyword>
<name>A0A7J7DM34_TRIWF</name>
<dbReference type="PANTHER" id="PTHR47926:SF388">
    <property type="entry name" value="DYW DOMAIN-CONTAINING PROTEIN"/>
    <property type="match status" value="1"/>
</dbReference>
<dbReference type="Gene3D" id="1.25.40.10">
    <property type="entry name" value="Tetratricopeptide repeat domain"/>
    <property type="match status" value="1"/>
</dbReference>
<keyword evidence="3" id="KW-1185">Reference proteome</keyword>
<dbReference type="Pfam" id="PF01535">
    <property type="entry name" value="PPR"/>
    <property type="match status" value="1"/>
</dbReference>
<dbReference type="PANTHER" id="PTHR47926">
    <property type="entry name" value="PENTATRICOPEPTIDE REPEAT-CONTAINING PROTEIN"/>
    <property type="match status" value="1"/>
</dbReference>
<organism evidence="2 3">
    <name type="scientific">Tripterygium wilfordii</name>
    <name type="common">Thunder God vine</name>
    <dbReference type="NCBI Taxonomy" id="458696"/>
    <lineage>
        <taxon>Eukaryota</taxon>
        <taxon>Viridiplantae</taxon>
        <taxon>Streptophyta</taxon>
        <taxon>Embryophyta</taxon>
        <taxon>Tracheophyta</taxon>
        <taxon>Spermatophyta</taxon>
        <taxon>Magnoliopsida</taxon>
        <taxon>eudicotyledons</taxon>
        <taxon>Gunneridae</taxon>
        <taxon>Pentapetalae</taxon>
        <taxon>rosids</taxon>
        <taxon>fabids</taxon>
        <taxon>Celastrales</taxon>
        <taxon>Celastraceae</taxon>
        <taxon>Tripterygium</taxon>
    </lineage>
</organism>
<dbReference type="NCBIfam" id="TIGR00756">
    <property type="entry name" value="PPR"/>
    <property type="match status" value="1"/>
</dbReference>
<dbReference type="InterPro" id="IPR046960">
    <property type="entry name" value="PPR_At4g14850-like_plant"/>
</dbReference>
<dbReference type="InterPro" id="IPR011990">
    <property type="entry name" value="TPR-like_helical_dom_sf"/>
</dbReference>
<dbReference type="AlphaFoldDB" id="A0A7J7DM34"/>
<dbReference type="EMBL" id="JAAARO010000005">
    <property type="protein sequence ID" value="KAF5747430.1"/>
    <property type="molecule type" value="Genomic_DNA"/>
</dbReference>
<protein>
    <submittedName>
        <fullName evidence="2">Pentatricopeptide repeat-containing protein</fullName>
    </submittedName>
</protein>
<evidence type="ECO:0000256" key="1">
    <source>
        <dbReference type="ARBA" id="ARBA00022737"/>
    </source>
</evidence>
<sequence>MITWLAKNDLGEEALDLFSKFKKAGFRPDGQMFIRVFSACGALGDIVEGMLHFESMRKDYGIIPSMEHYVSCEHCGLWTCWQVQAIWKKLWSSLKRCQWSLMLMFGLP</sequence>
<proteinExistence type="predicted"/>
<dbReference type="GO" id="GO:0009451">
    <property type="term" value="P:RNA modification"/>
    <property type="evidence" value="ECO:0007669"/>
    <property type="project" value="InterPro"/>
</dbReference>
<dbReference type="InParanoid" id="A0A7J7DM34"/>
<evidence type="ECO:0000313" key="3">
    <source>
        <dbReference type="Proteomes" id="UP000593562"/>
    </source>
</evidence>
<reference evidence="2 3" key="1">
    <citation type="journal article" date="2020" name="Nat. Commun.">
        <title>Genome of Tripterygium wilfordii and identification of cytochrome P450 involved in triptolide biosynthesis.</title>
        <authorList>
            <person name="Tu L."/>
            <person name="Su P."/>
            <person name="Zhang Z."/>
            <person name="Gao L."/>
            <person name="Wang J."/>
            <person name="Hu T."/>
            <person name="Zhou J."/>
            <person name="Zhang Y."/>
            <person name="Zhao Y."/>
            <person name="Liu Y."/>
            <person name="Song Y."/>
            <person name="Tong Y."/>
            <person name="Lu Y."/>
            <person name="Yang J."/>
            <person name="Xu C."/>
            <person name="Jia M."/>
            <person name="Peters R.J."/>
            <person name="Huang L."/>
            <person name="Gao W."/>
        </authorList>
    </citation>
    <scope>NUCLEOTIDE SEQUENCE [LARGE SCALE GENOMIC DNA]</scope>
    <source>
        <strain evidence="3">cv. XIE 37</strain>
        <tissue evidence="2">Leaf</tissue>
    </source>
</reference>